<comment type="caution">
    <text evidence="1">The sequence shown here is derived from an EMBL/GenBank/DDBJ whole genome shotgun (WGS) entry which is preliminary data.</text>
</comment>
<gene>
    <name evidence="1" type="ORF">GCM10012284_39110</name>
</gene>
<reference evidence="1" key="2">
    <citation type="submission" date="2020-09" db="EMBL/GenBank/DDBJ databases">
        <authorList>
            <person name="Sun Q."/>
            <person name="Zhou Y."/>
        </authorList>
    </citation>
    <scope>NUCLEOTIDE SEQUENCE</scope>
    <source>
        <strain evidence="1">CGMCC 4.7299</strain>
    </source>
</reference>
<sequence>MRHPGGVESEEQGHDAQWWAQFPEASDRFDAALVVDGLTDLIEKVVRAPLLRREARIAADTVVRHLNKPSSEELVVLARAAANRLTATVARINDRSGGGTSTAEVAALSLALHGDYPAAAAAAEPFVGTGPLLRLFTTALRLEHFDIPMTLRLLGGGQDPGRAVRSGKLIGHYSWWPSWLLRIVTERALAGTLDEETIAALDKCAYASLTPAQARLARRLLNGEESLIAISADRLEGMGETQAAARLREGDLDAVALAARLMPL</sequence>
<proteinExistence type="predicted"/>
<dbReference type="AlphaFoldDB" id="A0A8J3FPF1"/>
<protein>
    <submittedName>
        <fullName evidence="1">Uncharacterized protein</fullName>
    </submittedName>
</protein>
<dbReference type="EMBL" id="BMMX01000018">
    <property type="protein sequence ID" value="GGL00741.1"/>
    <property type="molecule type" value="Genomic_DNA"/>
</dbReference>
<dbReference type="Proteomes" id="UP000656042">
    <property type="component" value="Unassembled WGS sequence"/>
</dbReference>
<name>A0A8J3FPF1_9ACTN</name>
<evidence type="ECO:0000313" key="1">
    <source>
        <dbReference type="EMBL" id="GGL00741.1"/>
    </source>
</evidence>
<reference evidence="1" key="1">
    <citation type="journal article" date="2014" name="Int. J. Syst. Evol. Microbiol.">
        <title>Complete genome sequence of Corynebacterium casei LMG S-19264T (=DSM 44701T), isolated from a smear-ripened cheese.</title>
        <authorList>
            <consortium name="US DOE Joint Genome Institute (JGI-PGF)"/>
            <person name="Walter F."/>
            <person name="Albersmeier A."/>
            <person name="Kalinowski J."/>
            <person name="Ruckert C."/>
        </authorList>
    </citation>
    <scope>NUCLEOTIDE SEQUENCE</scope>
    <source>
        <strain evidence="1">CGMCC 4.7299</strain>
    </source>
</reference>
<organism evidence="1 2">
    <name type="scientific">Mangrovihabitans endophyticus</name>
    <dbReference type="NCBI Taxonomy" id="1751298"/>
    <lineage>
        <taxon>Bacteria</taxon>
        <taxon>Bacillati</taxon>
        <taxon>Actinomycetota</taxon>
        <taxon>Actinomycetes</taxon>
        <taxon>Micromonosporales</taxon>
        <taxon>Micromonosporaceae</taxon>
        <taxon>Mangrovihabitans</taxon>
    </lineage>
</organism>
<evidence type="ECO:0000313" key="2">
    <source>
        <dbReference type="Proteomes" id="UP000656042"/>
    </source>
</evidence>
<accession>A0A8J3FPF1</accession>
<keyword evidence="2" id="KW-1185">Reference proteome</keyword>